<keyword evidence="2" id="KW-1185">Reference proteome</keyword>
<protein>
    <submittedName>
        <fullName evidence="1">Uncharacterized protein</fullName>
    </submittedName>
</protein>
<dbReference type="OrthoDB" id="244310at2759"/>
<organism evidence="1 2">
    <name type="scientific">Trypanosoma conorhini</name>
    <dbReference type="NCBI Taxonomy" id="83891"/>
    <lineage>
        <taxon>Eukaryota</taxon>
        <taxon>Discoba</taxon>
        <taxon>Euglenozoa</taxon>
        <taxon>Kinetoplastea</taxon>
        <taxon>Metakinetoplastina</taxon>
        <taxon>Trypanosomatida</taxon>
        <taxon>Trypanosomatidae</taxon>
        <taxon>Trypanosoma</taxon>
    </lineage>
</organism>
<comment type="caution">
    <text evidence="1">The sequence shown here is derived from an EMBL/GenBank/DDBJ whole genome shotgun (WGS) entry which is preliminary data.</text>
</comment>
<dbReference type="AlphaFoldDB" id="A0A3R7KXX8"/>
<gene>
    <name evidence="1" type="ORF">Tco025E_08167</name>
</gene>
<dbReference type="EMBL" id="MKKU01000717">
    <property type="protein sequence ID" value="RNF03524.1"/>
    <property type="molecule type" value="Genomic_DNA"/>
</dbReference>
<dbReference type="GeneID" id="40321778"/>
<reference evidence="1 2" key="1">
    <citation type="journal article" date="2018" name="BMC Genomics">
        <title>Genomic comparison of Trypanosoma conorhini and Trypanosoma rangeli to Trypanosoma cruzi strains of high and low virulence.</title>
        <authorList>
            <person name="Bradwell K.R."/>
            <person name="Koparde V.N."/>
            <person name="Matveyev A.V."/>
            <person name="Serrano M.G."/>
            <person name="Alves J.M."/>
            <person name="Parikh H."/>
            <person name="Huang B."/>
            <person name="Lee V."/>
            <person name="Espinosa-Alvarez O."/>
            <person name="Ortiz P.A."/>
            <person name="Costa-Martins A.G."/>
            <person name="Teixeira M.M."/>
            <person name="Buck G.A."/>
        </authorList>
    </citation>
    <scope>NUCLEOTIDE SEQUENCE [LARGE SCALE GENOMIC DNA]</scope>
    <source>
        <strain evidence="1 2">025E</strain>
    </source>
</reference>
<name>A0A3R7KXX8_9TRYP</name>
<sequence length="435" mass="48455">MNAEDALLPWSAQRILSCIEIKLEYRAELLATASRLPDVAARTLLCPLFSHRLLHQFTHSSAFGIISSMCNHALTLQQRQEEETRGGSWNGDTHSRNGTEDEVTFAARITSNVLENSTVNLEAALLPLIANSQGHLLTTLKKRLHEAEESSFVVNSYEECKPSMPARRRLTLVPQRKKMERAREQMNLPYRYIFSAAMASVTNVARGASVHDRRELLLRLGDTPVPFQVRSREEVRQQLRGQKALETSMTVVLPEHAHAVPLPPWKRQRTEAEEITDKEIPTVQPTAASSTTSSFSQASLVNATWVKEGELVLVNGRLVHRDAKKQVENGIREEKTSTLATEEELGSVDTSESTISGKKKDLTEKYARKKRMPNAEHGSSNSVKVGTVNTQGVPLKSREELLALVRSLQVSDVLRAAFLIGLNDHDAANMEKGTK</sequence>
<dbReference type="RefSeq" id="XP_029224865.1">
    <property type="nucleotide sequence ID" value="XM_029375022.1"/>
</dbReference>
<proteinExistence type="predicted"/>
<evidence type="ECO:0000313" key="1">
    <source>
        <dbReference type="EMBL" id="RNF03524.1"/>
    </source>
</evidence>
<accession>A0A3R7KXX8</accession>
<evidence type="ECO:0000313" key="2">
    <source>
        <dbReference type="Proteomes" id="UP000284403"/>
    </source>
</evidence>
<dbReference type="Proteomes" id="UP000284403">
    <property type="component" value="Unassembled WGS sequence"/>
</dbReference>